<comment type="caution">
    <text evidence="15">The sequence shown here is derived from an EMBL/GenBank/DDBJ whole genome shotgun (WGS) entry which is preliminary data.</text>
</comment>
<dbReference type="InterPro" id="IPR005123">
    <property type="entry name" value="Oxoglu/Fe-dep_dioxygenase_dom"/>
</dbReference>
<evidence type="ECO:0000256" key="6">
    <source>
        <dbReference type="ARBA" id="ARBA00022964"/>
    </source>
</evidence>
<dbReference type="GO" id="GO:0004656">
    <property type="term" value="F:procollagen-proline 4-dioxygenase activity"/>
    <property type="evidence" value="ECO:0007669"/>
    <property type="project" value="TreeGrafter"/>
</dbReference>
<dbReference type="PROSITE" id="PS51471">
    <property type="entry name" value="FE2OG_OXY"/>
    <property type="match status" value="1"/>
</dbReference>
<feature type="region of interest" description="Disordered" evidence="11">
    <location>
        <begin position="299"/>
        <end position="319"/>
    </location>
</feature>
<dbReference type="OMA" id="SENAWCS"/>
<keyword evidence="12" id="KW-0732">Signal</keyword>
<organism evidence="15 16">
    <name type="scientific">Thalassiosira oceanica</name>
    <name type="common">Marine diatom</name>
    <dbReference type="NCBI Taxonomy" id="159749"/>
    <lineage>
        <taxon>Eukaryota</taxon>
        <taxon>Sar</taxon>
        <taxon>Stramenopiles</taxon>
        <taxon>Ochrophyta</taxon>
        <taxon>Bacillariophyta</taxon>
        <taxon>Coscinodiscophyceae</taxon>
        <taxon>Thalassiosirophycidae</taxon>
        <taxon>Thalassiosirales</taxon>
        <taxon>Thalassiosiraceae</taxon>
        <taxon>Thalassiosira</taxon>
    </lineage>
</organism>
<dbReference type="GO" id="GO:0005506">
    <property type="term" value="F:iron ion binding"/>
    <property type="evidence" value="ECO:0007669"/>
    <property type="project" value="InterPro"/>
</dbReference>
<keyword evidence="9" id="KW-0408">Iron</keyword>
<keyword evidence="16" id="KW-1185">Reference proteome</keyword>
<evidence type="ECO:0000256" key="11">
    <source>
        <dbReference type="SAM" id="MobiDB-lite"/>
    </source>
</evidence>
<dbReference type="OrthoDB" id="10259408at2759"/>
<dbReference type="GO" id="GO:0031418">
    <property type="term" value="F:L-ascorbic acid binding"/>
    <property type="evidence" value="ECO:0007669"/>
    <property type="project" value="InterPro"/>
</dbReference>
<protein>
    <recommendedName>
        <fullName evidence="17">Fe2OG dioxygenase domain-containing protein</fullName>
    </recommendedName>
</protein>
<keyword evidence="10" id="KW-0472">Membrane</keyword>
<dbReference type="PROSITE" id="PS51670">
    <property type="entry name" value="SHKT"/>
    <property type="match status" value="1"/>
</dbReference>
<feature type="signal peptide" evidence="12">
    <location>
        <begin position="1"/>
        <end position="24"/>
    </location>
</feature>
<dbReference type="SMART" id="SM00254">
    <property type="entry name" value="ShKT"/>
    <property type="match status" value="1"/>
</dbReference>
<evidence type="ECO:0000256" key="8">
    <source>
        <dbReference type="ARBA" id="ARBA00023002"/>
    </source>
</evidence>
<evidence type="ECO:0000256" key="9">
    <source>
        <dbReference type="ARBA" id="ARBA00023004"/>
    </source>
</evidence>
<evidence type="ECO:0008006" key="17">
    <source>
        <dbReference type="Google" id="ProtNLM"/>
    </source>
</evidence>
<dbReference type="InterPro" id="IPR003582">
    <property type="entry name" value="ShKT_dom"/>
</dbReference>
<dbReference type="PANTHER" id="PTHR10869:SF233">
    <property type="entry name" value="FE2OG DIOXYGENASE DOMAIN-CONTAINING PROTEIN"/>
    <property type="match status" value="1"/>
</dbReference>
<dbReference type="Pfam" id="PF01549">
    <property type="entry name" value="ShK"/>
    <property type="match status" value="2"/>
</dbReference>
<feature type="domain" description="ShKT" evidence="14">
    <location>
        <begin position="53"/>
        <end position="87"/>
    </location>
</feature>
<evidence type="ECO:0000256" key="3">
    <source>
        <dbReference type="ARBA" id="ARBA00004308"/>
    </source>
</evidence>
<dbReference type="EMBL" id="AGNL01002036">
    <property type="protein sequence ID" value="EJK76534.1"/>
    <property type="molecule type" value="Genomic_DNA"/>
</dbReference>
<proteinExistence type="predicted"/>
<keyword evidence="4" id="KW-0812">Transmembrane</keyword>
<name>K0THP8_THAOC</name>
<keyword evidence="8" id="KW-0560">Oxidoreductase</keyword>
<dbReference type="PANTHER" id="PTHR10869">
    <property type="entry name" value="PROLYL 4-HYDROXYLASE ALPHA SUBUNIT"/>
    <property type="match status" value="1"/>
</dbReference>
<evidence type="ECO:0000256" key="2">
    <source>
        <dbReference type="ARBA" id="ARBA00004167"/>
    </source>
</evidence>
<reference evidence="15 16" key="1">
    <citation type="journal article" date="2012" name="Genome Biol.">
        <title>Genome and low-iron response of an oceanic diatom adapted to chronic iron limitation.</title>
        <authorList>
            <person name="Lommer M."/>
            <person name="Specht M."/>
            <person name="Roy A.S."/>
            <person name="Kraemer L."/>
            <person name="Andreson R."/>
            <person name="Gutowska M.A."/>
            <person name="Wolf J."/>
            <person name="Bergner S.V."/>
            <person name="Schilhabel M.B."/>
            <person name="Klostermeier U.C."/>
            <person name="Beiko R.G."/>
            <person name="Rosenstiel P."/>
            <person name="Hippler M."/>
            <person name="Laroche J."/>
        </authorList>
    </citation>
    <scope>NUCLEOTIDE SEQUENCE [LARGE SCALE GENOMIC DNA]</scope>
    <source>
        <strain evidence="15 16">CCMP1005</strain>
    </source>
</reference>
<dbReference type="SMART" id="SM00702">
    <property type="entry name" value="P4Hc"/>
    <property type="match status" value="1"/>
</dbReference>
<evidence type="ECO:0000313" key="16">
    <source>
        <dbReference type="Proteomes" id="UP000266841"/>
    </source>
</evidence>
<feature type="chain" id="PRO_5003841833" description="Fe2OG dioxygenase domain-containing protein" evidence="12">
    <location>
        <begin position="25"/>
        <end position="475"/>
    </location>
</feature>
<dbReference type="eggNOG" id="KOG1591">
    <property type="taxonomic scope" value="Eukaryota"/>
</dbReference>
<dbReference type="FunFam" id="2.60.120.620:FF:000031">
    <property type="entry name" value="Predicted protein"/>
    <property type="match status" value="1"/>
</dbReference>
<evidence type="ECO:0000256" key="12">
    <source>
        <dbReference type="SAM" id="SignalP"/>
    </source>
</evidence>
<evidence type="ECO:0000256" key="4">
    <source>
        <dbReference type="ARBA" id="ARBA00022692"/>
    </source>
</evidence>
<evidence type="ECO:0000256" key="1">
    <source>
        <dbReference type="ARBA" id="ARBA00001961"/>
    </source>
</evidence>
<dbReference type="Proteomes" id="UP000266841">
    <property type="component" value="Unassembled WGS sequence"/>
</dbReference>
<keyword evidence="6" id="KW-0223">Dioxygenase</keyword>
<evidence type="ECO:0000259" key="13">
    <source>
        <dbReference type="PROSITE" id="PS51471"/>
    </source>
</evidence>
<sequence>MFRKIIAPLTLAVAALSIAAAVVGIDEEGECSLDDGGSCEAQKNGSRRRQPKCADKEEECGTWAKAGECTNNPNYMLVNCPISCDSCPEPLDLPEEILDLLDRVSNYGPYQRVEGVDSEKTIDVVRKTVAYMENEIYGEDASHELSEEILEDARGVALINQLETNRAAIGECEANKAYMKVKCAPSCQTCDMIDIDNRCPPLDESVRPGLLPGELNSMFERIVETAPGNQTGEVEIASGMTNYTVHVHSRPEPQIEKGQQPIISKAVDKEQPPWVITFENFLTEDECTHMIEQGRKAEYERSEDVGEVQADGSYDSVRSTGRTSENAWCSFRDGCRNDTIVELVHDRIAKVTGIGANHSEDFQILKYEPGQFYRQHHDYIEHQRDRRCGPRVLTFFLYLSDVEEGGATNFPKLGIAVKPKVGRALLWPSVLNSEPRNKDGRTDHEAQDVIAGVKYGANAWIHLHDYQAAQEEGCT</sequence>
<evidence type="ECO:0000259" key="14">
    <source>
        <dbReference type="PROSITE" id="PS51670"/>
    </source>
</evidence>
<comment type="cofactor">
    <cofactor evidence="1">
        <name>L-ascorbate</name>
        <dbReference type="ChEBI" id="CHEBI:38290"/>
    </cofactor>
</comment>
<gene>
    <name evidence="15" type="ORF">THAOC_01697</name>
</gene>
<dbReference type="Pfam" id="PF13640">
    <property type="entry name" value="2OG-FeII_Oxy_3"/>
    <property type="match status" value="1"/>
</dbReference>
<evidence type="ECO:0000256" key="7">
    <source>
        <dbReference type="ARBA" id="ARBA00022989"/>
    </source>
</evidence>
<dbReference type="InterPro" id="IPR044862">
    <property type="entry name" value="Pro_4_hyd_alph_FE2OG_OXY"/>
</dbReference>
<dbReference type="InterPro" id="IPR006620">
    <property type="entry name" value="Pro_4_hyd_alph"/>
</dbReference>
<dbReference type="GO" id="GO:0016020">
    <property type="term" value="C:membrane"/>
    <property type="evidence" value="ECO:0007669"/>
    <property type="project" value="UniProtKB-SubCell"/>
</dbReference>
<keyword evidence="5" id="KW-0479">Metal-binding</keyword>
<comment type="subcellular location">
    <subcellularLocation>
        <location evidence="3">Endomembrane system</location>
    </subcellularLocation>
    <subcellularLocation>
        <location evidence="2">Membrane</location>
        <topology evidence="2">Single-pass membrane protein</topology>
    </subcellularLocation>
</comment>
<keyword evidence="7" id="KW-1133">Transmembrane helix</keyword>
<evidence type="ECO:0000256" key="5">
    <source>
        <dbReference type="ARBA" id="ARBA00022723"/>
    </source>
</evidence>
<dbReference type="GO" id="GO:0005783">
    <property type="term" value="C:endoplasmic reticulum"/>
    <property type="evidence" value="ECO:0007669"/>
    <property type="project" value="TreeGrafter"/>
</dbReference>
<accession>K0THP8</accession>
<dbReference type="AlphaFoldDB" id="K0THP8"/>
<dbReference type="InterPro" id="IPR045054">
    <property type="entry name" value="P4HA-like"/>
</dbReference>
<evidence type="ECO:0000313" key="15">
    <source>
        <dbReference type="EMBL" id="EJK76534.1"/>
    </source>
</evidence>
<dbReference type="Gene3D" id="2.60.120.620">
    <property type="entry name" value="q2cbj1_9rhob like domain"/>
    <property type="match status" value="1"/>
</dbReference>
<feature type="domain" description="Fe2OG dioxygenase" evidence="13">
    <location>
        <begin position="358"/>
        <end position="463"/>
    </location>
</feature>
<evidence type="ECO:0000256" key="10">
    <source>
        <dbReference type="ARBA" id="ARBA00023136"/>
    </source>
</evidence>